<name>A0A315V0C4_GAMAF</name>
<keyword evidence="2" id="KW-1185">Reference proteome</keyword>
<proteinExistence type="predicted"/>
<gene>
    <name evidence="1" type="ORF">CCH79_00019463</name>
</gene>
<dbReference type="EMBL" id="NHOQ01002451">
    <property type="protein sequence ID" value="PWA17002.1"/>
    <property type="molecule type" value="Genomic_DNA"/>
</dbReference>
<protein>
    <submittedName>
        <fullName evidence="1">Uncharacterized protein</fullName>
    </submittedName>
</protein>
<dbReference type="AlphaFoldDB" id="A0A315V0C4"/>
<dbReference type="Proteomes" id="UP000250572">
    <property type="component" value="Unassembled WGS sequence"/>
</dbReference>
<accession>A0A315V0C4</accession>
<sequence>MVVWLKCLNFYKALSNKPLLQPTVQNHRSHYTFAEIHPPTPEKSLINHPRVFLMTELRVQAGLQPRPRLKRLIPDELATLNEPKTLEELINQTLRLNNRIRSRTKERNQRIPPVNIYCLYAYSLCFLILNCGPSFLEGRNCHC</sequence>
<reference evidence="1 2" key="1">
    <citation type="journal article" date="2018" name="G3 (Bethesda)">
        <title>A High-Quality Reference Genome for the Invasive Mosquitofish Gambusia affinis Using a Chicago Library.</title>
        <authorList>
            <person name="Hoffberg S.L."/>
            <person name="Troendle N.J."/>
            <person name="Glenn T.C."/>
            <person name="Mahmud O."/>
            <person name="Louha S."/>
            <person name="Chalopin D."/>
            <person name="Bennetzen J.L."/>
            <person name="Mauricio R."/>
        </authorList>
    </citation>
    <scope>NUCLEOTIDE SEQUENCE [LARGE SCALE GENOMIC DNA]</scope>
    <source>
        <strain evidence="1">NE01/NJP1002.9</strain>
        <tissue evidence="1">Muscle</tissue>
    </source>
</reference>
<organism evidence="1 2">
    <name type="scientific">Gambusia affinis</name>
    <name type="common">Western mosquitofish</name>
    <name type="synonym">Heterandria affinis</name>
    <dbReference type="NCBI Taxonomy" id="33528"/>
    <lineage>
        <taxon>Eukaryota</taxon>
        <taxon>Metazoa</taxon>
        <taxon>Chordata</taxon>
        <taxon>Craniata</taxon>
        <taxon>Vertebrata</taxon>
        <taxon>Euteleostomi</taxon>
        <taxon>Actinopterygii</taxon>
        <taxon>Neopterygii</taxon>
        <taxon>Teleostei</taxon>
        <taxon>Neoteleostei</taxon>
        <taxon>Acanthomorphata</taxon>
        <taxon>Ovalentaria</taxon>
        <taxon>Atherinomorphae</taxon>
        <taxon>Cyprinodontiformes</taxon>
        <taxon>Poeciliidae</taxon>
        <taxon>Poeciliinae</taxon>
        <taxon>Gambusia</taxon>
    </lineage>
</organism>
<evidence type="ECO:0000313" key="2">
    <source>
        <dbReference type="Proteomes" id="UP000250572"/>
    </source>
</evidence>
<evidence type="ECO:0000313" key="1">
    <source>
        <dbReference type="EMBL" id="PWA17002.1"/>
    </source>
</evidence>
<comment type="caution">
    <text evidence="1">The sequence shown here is derived from an EMBL/GenBank/DDBJ whole genome shotgun (WGS) entry which is preliminary data.</text>
</comment>